<name>A0A7G1G954_9BACT</name>
<proteinExistence type="inferred from homology"/>
<dbReference type="GO" id="GO:0008237">
    <property type="term" value="F:metallopeptidase activity"/>
    <property type="evidence" value="ECO:0007669"/>
    <property type="project" value="UniProtKB-KW"/>
</dbReference>
<keyword evidence="7" id="KW-0963">Cytoplasm</keyword>
<comment type="subcellular location">
    <subcellularLocation>
        <location evidence="7">Cytoplasm</location>
    </subcellularLocation>
</comment>
<dbReference type="HAMAP" id="MF_00550">
    <property type="entry name" value="Aminopeptidase_M20"/>
    <property type="match status" value="1"/>
</dbReference>
<evidence type="ECO:0000256" key="2">
    <source>
        <dbReference type="ARBA" id="ARBA00022670"/>
    </source>
</evidence>
<dbReference type="PANTHER" id="PTHR42994:SF1">
    <property type="entry name" value="PEPTIDASE T"/>
    <property type="match status" value="1"/>
</dbReference>
<dbReference type="PROSITE" id="PS00758">
    <property type="entry name" value="ARGE_DAPE_CPG2_1"/>
    <property type="match status" value="1"/>
</dbReference>
<dbReference type="InterPro" id="IPR036264">
    <property type="entry name" value="Bact_exopeptidase_dim_dom"/>
</dbReference>
<evidence type="ECO:0000256" key="1">
    <source>
        <dbReference type="ARBA" id="ARBA00009692"/>
    </source>
</evidence>
<dbReference type="NCBIfam" id="TIGR01882">
    <property type="entry name" value="peptidase-T"/>
    <property type="match status" value="1"/>
</dbReference>
<reference evidence="11 12" key="1">
    <citation type="submission" date="2018-06" db="EMBL/GenBank/DDBJ databases">
        <title>Genome sequencing of Oceanotoga sp. sy52.</title>
        <authorList>
            <person name="Mori K."/>
        </authorList>
    </citation>
    <scope>NUCLEOTIDE SEQUENCE [LARGE SCALE GENOMIC DNA]</scope>
    <source>
        <strain evidence="12">sy52</strain>
    </source>
</reference>
<dbReference type="SUPFAM" id="SSF53187">
    <property type="entry name" value="Zn-dependent exopeptidases"/>
    <property type="match status" value="1"/>
</dbReference>
<evidence type="ECO:0000256" key="9">
    <source>
        <dbReference type="PIRSR" id="PIRSR037215-2"/>
    </source>
</evidence>
<accession>A0A7G1G954</accession>
<dbReference type="InterPro" id="IPR001261">
    <property type="entry name" value="ArgE/DapE_CS"/>
</dbReference>
<dbReference type="InterPro" id="IPR010161">
    <property type="entry name" value="Peptidase_M20B"/>
</dbReference>
<dbReference type="GO" id="GO:0043171">
    <property type="term" value="P:peptide catabolic process"/>
    <property type="evidence" value="ECO:0007669"/>
    <property type="project" value="UniProtKB-UniRule"/>
</dbReference>
<evidence type="ECO:0000256" key="6">
    <source>
        <dbReference type="ARBA" id="ARBA00023049"/>
    </source>
</evidence>
<feature type="binding site" evidence="7 9">
    <location>
        <position position="77"/>
    </location>
    <ligand>
        <name>Zn(2+)</name>
        <dbReference type="ChEBI" id="CHEBI:29105"/>
        <label>1</label>
    </ligand>
</feature>
<sequence length="403" mass="44950">MKDVVDRFLEYVKFHTTSNENSNYCPSTQGQIELAEYLKKELETMGLEEISLKDGYLMATLPSNIEKKVPTVGFIAHMDTSPDLTGENVKPKIIDYNGGTIKLNEEISMSPEEFESLNKYVGQKLIVTDGTTLLGADDKAGIAEILTAIEQIKESRIKHGKIRIGFTPDEEIGRGADKFDVNLFGADFAYTIDGGELGELESENFNAATATFEIRGKSIHPGTAKDKMINAALIAGELSTMFPETQTPQHTEKYEGFFHIVHIQGTCDSAKVIMIVRDHDKKLFEDKKELCRKNSELLNKKYGKGTIKLILKDSYYNMKEIIEKKPEIVEYAKKAMENVGVTPIIKPIRGGTDGARLSFMGLPCPNIFTGGHNYHGRYEYIPVESMKKAVSVIVELSKIVSEI</sequence>
<feature type="active site" description="Proton acceptor" evidence="7 8">
    <location>
        <position position="170"/>
    </location>
</feature>
<dbReference type="KEGG" id="ocy:OSSY52_07430"/>
<feature type="binding site" evidence="7 9">
    <location>
        <position position="137"/>
    </location>
    <ligand>
        <name>Zn(2+)</name>
        <dbReference type="ChEBI" id="CHEBI:29105"/>
        <label>1</label>
    </ligand>
</feature>
<dbReference type="AlphaFoldDB" id="A0A7G1G954"/>
<dbReference type="InterPro" id="IPR011650">
    <property type="entry name" value="Peptidase_M20_dimer"/>
</dbReference>
<dbReference type="PIRSF" id="PIRSF037215">
    <property type="entry name" value="Peptidase_M20B"/>
    <property type="match status" value="1"/>
</dbReference>
<dbReference type="EC" id="3.4.11.4" evidence="7"/>
<dbReference type="Pfam" id="PF01546">
    <property type="entry name" value="Peptidase_M20"/>
    <property type="match status" value="1"/>
</dbReference>
<dbReference type="CDD" id="cd03892">
    <property type="entry name" value="M20_peptT"/>
    <property type="match status" value="1"/>
</dbReference>
<comment type="cofactor">
    <cofactor evidence="7 9">
        <name>Zn(2+)</name>
        <dbReference type="ChEBI" id="CHEBI:29105"/>
    </cofactor>
    <text evidence="7 9">Binds 2 Zn(2+) ions per subunit.</text>
</comment>
<comment type="function">
    <text evidence="7">Cleaves the N-terminal amino acid of tripeptides.</text>
</comment>
<evidence type="ECO:0000256" key="4">
    <source>
        <dbReference type="ARBA" id="ARBA00022801"/>
    </source>
</evidence>
<dbReference type="NCBIfam" id="NF003976">
    <property type="entry name" value="PRK05469.1"/>
    <property type="match status" value="1"/>
</dbReference>
<dbReference type="GO" id="GO:0005829">
    <property type="term" value="C:cytosol"/>
    <property type="evidence" value="ECO:0007669"/>
    <property type="project" value="TreeGrafter"/>
</dbReference>
<feature type="binding site" evidence="7 9">
    <location>
        <position position="137"/>
    </location>
    <ligand>
        <name>Zn(2+)</name>
        <dbReference type="ChEBI" id="CHEBI:29105"/>
        <label>2</label>
    </ligand>
</feature>
<dbReference type="PANTHER" id="PTHR42994">
    <property type="entry name" value="PEPTIDASE T"/>
    <property type="match status" value="1"/>
</dbReference>
<keyword evidence="7" id="KW-0031">Aminopeptidase</keyword>
<dbReference type="InterPro" id="IPR002933">
    <property type="entry name" value="Peptidase_M20"/>
</dbReference>
<feature type="domain" description="Peptidase M20 dimerisation" evidence="10">
    <location>
        <begin position="203"/>
        <end position="305"/>
    </location>
</feature>
<feature type="binding site" evidence="7 9">
    <location>
        <position position="375"/>
    </location>
    <ligand>
        <name>Zn(2+)</name>
        <dbReference type="ChEBI" id="CHEBI:29105"/>
        <label>2</label>
    </ligand>
</feature>
<evidence type="ECO:0000313" key="12">
    <source>
        <dbReference type="Proteomes" id="UP000516361"/>
    </source>
</evidence>
<dbReference type="Pfam" id="PF07687">
    <property type="entry name" value="M20_dimer"/>
    <property type="match status" value="1"/>
</dbReference>
<dbReference type="RefSeq" id="WP_190615681.1">
    <property type="nucleotide sequence ID" value="NZ_AP018712.1"/>
</dbReference>
<gene>
    <name evidence="7 11" type="primary">pepT</name>
    <name evidence="11" type="ORF">OSSY52_07430</name>
</gene>
<keyword evidence="2 7" id="KW-0645">Protease</keyword>
<keyword evidence="12" id="KW-1185">Reference proteome</keyword>
<keyword evidence="4 7" id="KW-0378">Hydrolase</keyword>
<feature type="binding site" evidence="7 9">
    <location>
        <position position="193"/>
    </location>
    <ligand>
        <name>Zn(2+)</name>
        <dbReference type="ChEBI" id="CHEBI:29105"/>
        <label>1</label>
    </ligand>
</feature>
<protein>
    <recommendedName>
        <fullName evidence="7">Peptidase T</fullName>
        <ecNumber evidence="7">3.4.11.4</ecNumber>
    </recommendedName>
    <alternativeName>
        <fullName evidence="7">Aminotripeptidase</fullName>
        <shortName evidence="7">Tripeptidase</shortName>
    </alternativeName>
    <alternativeName>
        <fullName evidence="7">Tripeptide aminopeptidase</fullName>
    </alternativeName>
</protein>
<comment type="similarity">
    <text evidence="1 7">Belongs to the peptidase M20B family.</text>
</comment>
<evidence type="ECO:0000256" key="5">
    <source>
        <dbReference type="ARBA" id="ARBA00022833"/>
    </source>
</evidence>
<dbReference type="Proteomes" id="UP000516361">
    <property type="component" value="Chromosome"/>
</dbReference>
<dbReference type="Gene3D" id="3.30.70.360">
    <property type="match status" value="1"/>
</dbReference>
<keyword evidence="6 7" id="KW-0482">Metalloprotease</keyword>
<dbReference type="Gene3D" id="3.40.630.10">
    <property type="entry name" value="Zn peptidases"/>
    <property type="match status" value="1"/>
</dbReference>
<evidence type="ECO:0000313" key="11">
    <source>
        <dbReference type="EMBL" id="BBE30602.1"/>
    </source>
</evidence>
<dbReference type="EMBL" id="AP018712">
    <property type="protein sequence ID" value="BBE30602.1"/>
    <property type="molecule type" value="Genomic_DNA"/>
</dbReference>
<comment type="catalytic activity">
    <reaction evidence="7">
        <text>Release of the N-terminal residue from a tripeptide.</text>
        <dbReference type="EC" id="3.4.11.4"/>
    </reaction>
</comment>
<dbReference type="GO" id="GO:0008270">
    <property type="term" value="F:zinc ion binding"/>
    <property type="evidence" value="ECO:0007669"/>
    <property type="project" value="UniProtKB-UniRule"/>
</dbReference>
<organism evidence="11 12">
    <name type="scientific">Tepiditoga spiralis</name>
    <dbReference type="NCBI Taxonomy" id="2108365"/>
    <lineage>
        <taxon>Bacteria</taxon>
        <taxon>Thermotogati</taxon>
        <taxon>Thermotogota</taxon>
        <taxon>Thermotogae</taxon>
        <taxon>Petrotogales</taxon>
        <taxon>Petrotogaceae</taxon>
        <taxon>Tepiditoga</taxon>
    </lineage>
</organism>
<dbReference type="NCBIfam" id="NF009920">
    <property type="entry name" value="PRK13381.1"/>
    <property type="match status" value="1"/>
</dbReference>
<evidence type="ECO:0000256" key="7">
    <source>
        <dbReference type="HAMAP-Rule" id="MF_00550"/>
    </source>
</evidence>
<feature type="active site" evidence="7 8">
    <location>
        <position position="79"/>
    </location>
</feature>
<keyword evidence="3 7" id="KW-0479">Metal-binding</keyword>
<dbReference type="GO" id="GO:0006508">
    <property type="term" value="P:proteolysis"/>
    <property type="evidence" value="ECO:0007669"/>
    <property type="project" value="UniProtKB-UniRule"/>
</dbReference>
<evidence type="ECO:0000256" key="8">
    <source>
        <dbReference type="PIRSR" id="PIRSR037215-1"/>
    </source>
</evidence>
<feature type="binding site" evidence="7 9">
    <location>
        <position position="171"/>
    </location>
    <ligand>
        <name>Zn(2+)</name>
        <dbReference type="ChEBI" id="CHEBI:29105"/>
        <label>2</label>
    </ligand>
</feature>
<dbReference type="PROSITE" id="PS00759">
    <property type="entry name" value="ARGE_DAPE_CPG2_2"/>
    <property type="match status" value="1"/>
</dbReference>
<dbReference type="SUPFAM" id="SSF55031">
    <property type="entry name" value="Bacterial exopeptidase dimerisation domain"/>
    <property type="match status" value="1"/>
</dbReference>
<evidence type="ECO:0000256" key="3">
    <source>
        <dbReference type="ARBA" id="ARBA00022723"/>
    </source>
</evidence>
<dbReference type="InParanoid" id="A0A7G1G954"/>
<dbReference type="FunCoup" id="A0A7G1G954">
    <property type="interactions" value="15"/>
</dbReference>
<dbReference type="GO" id="GO:0045148">
    <property type="term" value="F:tripeptide aminopeptidase activity"/>
    <property type="evidence" value="ECO:0007669"/>
    <property type="project" value="UniProtKB-UniRule"/>
</dbReference>
<evidence type="ECO:0000259" key="10">
    <source>
        <dbReference type="Pfam" id="PF07687"/>
    </source>
</evidence>
<keyword evidence="5 7" id="KW-0862">Zinc</keyword>